<dbReference type="InterPro" id="IPR054208">
    <property type="entry name" value="DUF6914"/>
</dbReference>
<dbReference type="EMBL" id="MCFJ01000005">
    <property type="protein sequence ID" value="ORY66335.1"/>
    <property type="molecule type" value="Genomic_DNA"/>
</dbReference>
<name>A0A1Y2E638_9PEZI</name>
<dbReference type="Proteomes" id="UP000193689">
    <property type="component" value="Unassembled WGS sequence"/>
</dbReference>
<evidence type="ECO:0000313" key="1">
    <source>
        <dbReference type="EMBL" id="ORY66335.1"/>
    </source>
</evidence>
<dbReference type="AlphaFoldDB" id="A0A1Y2E638"/>
<keyword evidence="2" id="KW-1185">Reference proteome</keyword>
<gene>
    <name evidence="1" type="ORF">BCR38DRAFT_429932</name>
</gene>
<organism evidence="1 2">
    <name type="scientific">Pseudomassariella vexata</name>
    <dbReference type="NCBI Taxonomy" id="1141098"/>
    <lineage>
        <taxon>Eukaryota</taxon>
        <taxon>Fungi</taxon>
        <taxon>Dikarya</taxon>
        <taxon>Ascomycota</taxon>
        <taxon>Pezizomycotina</taxon>
        <taxon>Sordariomycetes</taxon>
        <taxon>Xylariomycetidae</taxon>
        <taxon>Amphisphaeriales</taxon>
        <taxon>Pseudomassariaceae</taxon>
        <taxon>Pseudomassariella</taxon>
    </lineage>
</organism>
<comment type="caution">
    <text evidence="1">The sequence shown here is derived from an EMBL/GenBank/DDBJ whole genome shotgun (WGS) entry which is preliminary data.</text>
</comment>
<proteinExistence type="predicted"/>
<protein>
    <submittedName>
        <fullName evidence="1">Uncharacterized protein</fullName>
    </submittedName>
</protein>
<dbReference type="RefSeq" id="XP_040717299.1">
    <property type="nucleotide sequence ID" value="XM_040860002.1"/>
</dbReference>
<dbReference type="OrthoDB" id="2679825at2759"/>
<reference evidence="1 2" key="1">
    <citation type="submission" date="2016-07" db="EMBL/GenBank/DDBJ databases">
        <title>Pervasive Adenine N6-methylation of Active Genes in Fungi.</title>
        <authorList>
            <consortium name="DOE Joint Genome Institute"/>
            <person name="Mondo S.J."/>
            <person name="Dannebaum R.O."/>
            <person name="Kuo R.C."/>
            <person name="Labutti K."/>
            <person name="Haridas S."/>
            <person name="Kuo A."/>
            <person name="Salamov A."/>
            <person name="Ahrendt S.R."/>
            <person name="Lipzen A."/>
            <person name="Sullivan W."/>
            <person name="Andreopoulos W.B."/>
            <person name="Clum A."/>
            <person name="Lindquist E."/>
            <person name="Daum C."/>
            <person name="Ramamoorthy G.K."/>
            <person name="Gryganskyi A."/>
            <person name="Culley D."/>
            <person name="Magnuson J.K."/>
            <person name="James T.Y."/>
            <person name="O'Malley M.A."/>
            <person name="Stajich J.E."/>
            <person name="Spatafora J.W."/>
            <person name="Visel A."/>
            <person name="Grigoriev I.V."/>
        </authorList>
    </citation>
    <scope>NUCLEOTIDE SEQUENCE [LARGE SCALE GENOMIC DNA]</scope>
    <source>
        <strain evidence="1 2">CBS 129021</strain>
    </source>
</reference>
<evidence type="ECO:0000313" key="2">
    <source>
        <dbReference type="Proteomes" id="UP000193689"/>
    </source>
</evidence>
<dbReference type="GeneID" id="63776214"/>
<sequence>MRLPSLQSRSKPRLYLALYSRLKHPNSYHYALHILLKYPSMGAVPTDGSKNHCKNIMQAAADGQTISIPWGLQVNSSWPVWRR</sequence>
<dbReference type="Pfam" id="PF21858">
    <property type="entry name" value="DUF6914"/>
    <property type="match status" value="1"/>
</dbReference>
<dbReference type="InParanoid" id="A0A1Y2E638"/>
<accession>A0A1Y2E638</accession>